<dbReference type="GO" id="GO:0006351">
    <property type="term" value="P:DNA-templated transcription"/>
    <property type="evidence" value="ECO:0007669"/>
    <property type="project" value="TreeGrafter"/>
</dbReference>
<dbReference type="AlphaFoldDB" id="U3BFK2"/>
<comment type="similarity">
    <text evidence="1">Belongs to the LysR transcriptional regulatory family.</text>
</comment>
<evidence type="ECO:0000313" key="4">
    <source>
        <dbReference type="Proteomes" id="UP000016570"/>
    </source>
</evidence>
<comment type="caution">
    <text evidence="3">The sequence shown here is derived from an EMBL/GenBank/DDBJ whole genome shotgun (WGS) entry which is preliminary data.</text>
</comment>
<protein>
    <submittedName>
        <fullName evidence="3">Putative LysR family transcriptional regulator</fullName>
    </submittedName>
</protein>
<dbReference type="Proteomes" id="UP000016570">
    <property type="component" value="Unassembled WGS sequence"/>
</dbReference>
<feature type="domain" description="LysR substrate-binding" evidence="2">
    <location>
        <begin position="19"/>
        <end position="218"/>
    </location>
</feature>
<dbReference type="PANTHER" id="PTHR30537">
    <property type="entry name" value="HTH-TYPE TRANSCRIPTIONAL REGULATOR"/>
    <property type="match status" value="1"/>
</dbReference>
<dbReference type="Gene3D" id="3.40.190.10">
    <property type="entry name" value="Periplasmic binding protein-like II"/>
    <property type="match status" value="2"/>
</dbReference>
<dbReference type="eggNOG" id="COG0583">
    <property type="taxonomic scope" value="Bacteria"/>
</dbReference>
<proteinExistence type="inferred from homology"/>
<evidence type="ECO:0000259" key="2">
    <source>
        <dbReference type="Pfam" id="PF03466"/>
    </source>
</evidence>
<dbReference type="EMBL" id="BATJ01000001">
    <property type="protein sequence ID" value="GAD65508.1"/>
    <property type="molecule type" value="Genomic_DNA"/>
</dbReference>
<dbReference type="InterPro" id="IPR058163">
    <property type="entry name" value="LysR-type_TF_proteobact-type"/>
</dbReference>
<dbReference type="SUPFAM" id="SSF53850">
    <property type="entry name" value="Periplasmic binding protein-like II"/>
    <property type="match status" value="1"/>
</dbReference>
<dbReference type="STRING" id="1219065.VPR01S_01_02810"/>
<keyword evidence="4" id="KW-1185">Reference proteome</keyword>
<reference evidence="3 4" key="1">
    <citation type="submission" date="2013-09" db="EMBL/GenBank/DDBJ databases">
        <title>Whole genome shotgun sequence of Vibrio proteolyticus NBRC 13287.</title>
        <authorList>
            <person name="Isaki S."/>
            <person name="Hosoyama A."/>
            <person name="Numata M."/>
            <person name="Hashimoto M."/>
            <person name="Hosoyama Y."/>
            <person name="Tsuchikane K."/>
            <person name="Noguchi M."/>
            <person name="Hirakata S."/>
            <person name="Ichikawa N."/>
            <person name="Ohji S."/>
            <person name="Yamazoe A."/>
            <person name="Fujita N."/>
        </authorList>
    </citation>
    <scope>NUCLEOTIDE SEQUENCE [LARGE SCALE GENOMIC DNA]</scope>
    <source>
        <strain evidence="3 4">NBRC 13287</strain>
    </source>
</reference>
<dbReference type="GO" id="GO:0043565">
    <property type="term" value="F:sequence-specific DNA binding"/>
    <property type="evidence" value="ECO:0007669"/>
    <property type="project" value="TreeGrafter"/>
</dbReference>
<name>U3BFK2_VIBPR</name>
<sequence>MRKNYQAVETLVASWKAPQRKRIVIKAALSYTTRVLMPKVRILNDRYPDYEIVIVPTIDEESSLHSSDYDLLIFSTRLKDRYGKEPGMIFLREEYMAPVCASSLLDDTFNTDSILTLPRLHSTLDHEDWRLWLEKNQAGKASRVRETTFYTLDLALSACLSGQGVTVTDLLLVLPELHEGYLQCPEGTHVEYSAWRYFCHYRQPSPVIDDLLLWLQSETQRDIEILNQLAQRHQWQGVIGS</sequence>
<dbReference type="GO" id="GO:0003700">
    <property type="term" value="F:DNA-binding transcription factor activity"/>
    <property type="evidence" value="ECO:0007669"/>
    <property type="project" value="TreeGrafter"/>
</dbReference>
<accession>U3BFK2</accession>
<evidence type="ECO:0000256" key="1">
    <source>
        <dbReference type="ARBA" id="ARBA00009437"/>
    </source>
</evidence>
<dbReference type="Pfam" id="PF03466">
    <property type="entry name" value="LysR_substrate"/>
    <property type="match status" value="1"/>
</dbReference>
<evidence type="ECO:0000313" key="3">
    <source>
        <dbReference type="EMBL" id="GAD65508.1"/>
    </source>
</evidence>
<dbReference type="PANTHER" id="PTHR30537:SF26">
    <property type="entry name" value="GLYCINE CLEAVAGE SYSTEM TRANSCRIPTIONAL ACTIVATOR"/>
    <property type="match status" value="1"/>
</dbReference>
<gene>
    <name evidence="3" type="ORF">VPR01S_01_02810</name>
</gene>
<organism evidence="3 4">
    <name type="scientific">Vibrio proteolyticus NBRC 13287</name>
    <dbReference type="NCBI Taxonomy" id="1219065"/>
    <lineage>
        <taxon>Bacteria</taxon>
        <taxon>Pseudomonadati</taxon>
        <taxon>Pseudomonadota</taxon>
        <taxon>Gammaproteobacteria</taxon>
        <taxon>Vibrionales</taxon>
        <taxon>Vibrionaceae</taxon>
        <taxon>Vibrio</taxon>
    </lineage>
</organism>
<dbReference type="InterPro" id="IPR005119">
    <property type="entry name" value="LysR_subst-bd"/>
</dbReference>